<evidence type="ECO:0000313" key="1">
    <source>
        <dbReference type="EMBL" id="MFC5174791.1"/>
    </source>
</evidence>
<name>A0ABW0BDA3_9ACTN</name>
<protein>
    <submittedName>
        <fullName evidence="1">Uncharacterized protein</fullName>
    </submittedName>
</protein>
<sequence>MEITVQWIRTSWTKESRGGEAAARRNAAPVGFALPRTVASRAHVIRMHECDGFEPYDSQEDLSKVDVQLREADGRLRVFPRVQPLFALPPRQRRPPGVRLAPGQWVRWQLNYRFSSALGIRGWSYWLDTFNIAYGPVNAHVFLSTPTVLIDERGPLR</sequence>
<organism evidence="1 2">
    <name type="scientific">Streptomyces mutomycini</name>
    <dbReference type="NCBI Taxonomy" id="284036"/>
    <lineage>
        <taxon>Bacteria</taxon>
        <taxon>Bacillati</taxon>
        <taxon>Actinomycetota</taxon>
        <taxon>Actinomycetes</taxon>
        <taxon>Kitasatosporales</taxon>
        <taxon>Streptomycetaceae</taxon>
        <taxon>Streptomyces</taxon>
    </lineage>
</organism>
<evidence type="ECO:0000313" key="2">
    <source>
        <dbReference type="Proteomes" id="UP001596208"/>
    </source>
</evidence>
<proteinExistence type="predicted"/>
<accession>A0ABW0BDA3</accession>
<comment type="caution">
    <text evidence="1">The sequence shown here is derived from an EMBL/GenBank/DDBJ whole genome shotgun (WGS) entry which is preliminary data.</text>
</comment>
<dbReference type="RefSeq" id="WP_031099082.1">
    <property type="nucleotide sequence ID" value="NZ_JBFADZ010000017.1"/>
</dbReference>
<dbReference type="Proteomes" id="UP001596208">
    <property type="component" value="Unassembled WGS sequence"/>
</dbReference>
<keyword evidence="2" id="KW-1185">Reference proteome</keyword>
<dbReference type="EMBL" id="JBHSKI010000018">
    <property type="protein sequence ID" value="MFC5174791.1"/>
    <property type="molecule type" value="Genomic_DNA"/>
</dbReference>
<gene>
    <name evidence="1" type="ORF">ACFPRK_30015</name>
</gene>
<reference evidence="2" key="1">
    <citation type="journal article" date="2019" name="Int. J. Syst. Evol. Microbiol.">
        <title>The Global Catalogue of Microorganisms (GCM) 10K type strain sequencing project: providing services to taxonomists for standard genome sequencing and annotation.</title>
        <authorList>
            <consortium name="The Broad Institute Genomics Platform"/>
            <consortium name="The Broad Institute Genome Sequencing Center for Infectious Disease"/>
            <person name="Wu L."/>
            <person name="Ma J."/>
        </authorList>
    </citation>
    <scope>NUCLEOTIDE SEQUENCE [LARGE SCALE GENOMIC DNA]</scope>
    <source>
        <strain evidence="2">CGMCC 4.1721</strain>
    </source>
</reference>